<accession>A0ACC2W2A6</accession>
<protein>
    <submittedName>
        <fullName evidence="1">Uncharacterized protein</fullName>
    </submittedName>
</protein>
<comment type="caution">
    <text evidence="1">The sequence shown here is derived from an EMBL/GenBank/DDBJ whole genome shotgun (WGS) entry which is preliminary data.</text>
</comment>
<evidence type="ECO:0000313" key="1">
    <source>
        <dbReference type="EMBL" id="KAJ9105501.1"/>
    </source>
</evidence>
<sequence>MQMLGATPRCAACGKLAYHAEQVMGPGRKIYHKPCLQCVNCKKRLDPGALVEHDTDPYCKRCHGLLFGTRERSENVDPAREDDSAQVGIDGSRSTEKHWLQETQATEPRHPETPPTSNSAALDFPHTEKRFTSIDDAINSATTTTDHLPKLSLDATPQPKLSHPEASTTTNIRGPVIHASSPRKNPLLMSSPYRSKPIMPARSSPSGNEQCAGCEKTVYFAEGVSQCNREEMA</sequence>
<dbReference type="Proteomes" id="UP001227268">
    <property type="component" value="Unassembled WGS sequence"/>
</dbReference>
<gene>
    <name evidence="1" type="ORF">QFC21_001872</name>
</gene>
<organism evidence="1 2">
    <name type="scientific">Naganishia friedmannii</name>
    <dbReference type="NCBI Taxonomy" id="89922"/>
    <lineage>
        <taxon>Eukaryota</taxon>
        <taxon>Fungi</taxon>
        <taxon>Dikarya</taxon>
        <taxon>Basidiomycota</taxon>
        <taxon>Agaricomycotina</taxon>
        <taxon>Tremellomycetes</taxon>
        <taxon>Filobasidiales</taxon>
        <taxon>Filobasidiaceae</taxon>
        <taxon>Naganishia</taxon>
    </lineage>
</organism>
<evidence type="ECO:0000313" key="2">
    <source>
        <dbReference type="Proteomes" id="UP001227268"/>
    </source>
</evidence>
<reference evidence="1" key="1">
    <citation type="submission" date="2023-04" db="EMBL/GenBank/DDBJ databases">
        <title>Draft Genome sequencing of Naganishia species isolated from polar environments using Oxford Nanopore Technology.</title>
        <authorList>
            <person name="Leo P."/>
            <person name="Venkateswaran K."/>
        </authorList>
    </citation>
    <scope>NUCLEOTIDE SEQUENCE</scope>
    <source>
        <strain evidence="1">MNA-CCFEE 5423</strain>
    </source>
</reference>
<keyword evidence="2" id="KW-1185">Reference proteome</keyword>
<dbReference type="EMBL" id="JASBWT010000004">
    <property type="protein sequence ID" value="KAJ9105501.1"/>
    <property type="molecule type" value="Genomic_DNA"/>
</dbReference>
<proteinExistence type="predicted"/>
<name>A0ACC2W2A6_9TREE</name>